<sequence>MIGEFSELTRALSNAPDETARLQLAIESAVTLVTRCDHAGITLNDKHGQIITRVSTDGVVRRANELQHELGEGPCIELDRDQDTFVSPDLSQERRWTQWAPRAYEELGVESMISVLIFKDKRSYGALSLYAKQGQRFDVDDVAVAHALAGHLAVVMTAEREIDHLGIALLSRITIGRAEGILMERLDITADQAFDYLRRASSHANRKLIDVAEEIARTRKLLDLD</sequence>
<dbReference type="Gene3D" id="3.30.450.40">
    <property type="match status" value="1"/>
</dbReference>
<dbReference type="InterPro" id="IPR005561">
    <property type="entry name" value="ANTAR"/>
</dbReference>
<dbReference type="PIRSF" id="PIRSF036625">
    <property type="entry name" value="GAF_ANTAR"/>
    <property type="match status" value="1"/>
</dbReference>
<dbReference type="InterPro" id="IPR012074">
    <property type="entry name" value="GAF_ANTAR"/>
</dbReference>
<dbReference type="InterPro" id="IPR036388">
    <property type="entry name" value="WH-like_DNA-bd_sf"/>
</dbReference>
<dbReference type="SMART" id="SM00065">
    <property type="entry name" value="GAF"/>
    <property type="match status" value="1"/>
</dbReference>
<evidence type="ECO:0000313" key="7">
    <source>
        <dbReference type="Proteomes" id="UP001291999"/>
    </source>
</evidence>
<comment type="caution">
    <text evidence="6">The sequence shown here is derived from an EMBL/GenBank/DDBJ whole genome shotgun (WGS) entry which is preliminary data.</text>
</comment>
<evidence type="ECO:0000256" key="1">
    <source>
        <dbReference type="ARBA" id="ARBA00022679"/>
    </source>
</evidence>
<organism evidence="6 7">
    <name type="scientific">Nocardioides renjunii</name>
    <dbReference type="NCBI Taxonomy" id="3095075"/>
    <lineage>
        <taxon>Bacteria</taxon>
        <taxon>Bacillati</taxon>
        <taxon>Actinomycetota</taxon>
        <taxon>Actinomycetes</taxon>
        <taxon>Propionibacteriales</taxon>
        <taxon>Nocardioidaceae</taxon>
        <taxon>Nocardioides</taxon>
    </lineage>
</organism>
<evidence type="ECO:0000256" key="3">
    <source>
        <dbReference type="ARBA" id="ARBA00023015"/>
    </source>
</evidence>
<protein>
    <submittedName>
        <fullName evidence="6">GAF and ANTAR domain-containing protein</fullName>
    </submittedName>
</protein>
<keyword evidence="3" id="KW-0805">Transcription regulation</keyword>
<proteinExistence type="predicted"/>
<dbReference type="EMBL" id="JAXQPW010000001">
    <property type="protein sequence ID" value="MDZ5660408.1"/>
    <property type="molecule type" value="Genomic_DNA"/>
</dbReference>
<dbReference type="Pfam" id="PF03861">
    <property type="entry name" value="ANTAR"/>
    <property type="match status" value="1"/>
</dbReference>
<keyword evidence="1" id="KW-0808">Transferase</keyword>
<dbReference type="RefSeq" id="WP_253943008.1">
    <property type="nucleotide sequence ID" value="NZ_JAXQPW010000001.1"/>
</dbReference>
<dbReference type="InterPro" id="IPR029016">
    <property type="entry name" value="GAF-like_dom_sf"/>
</dbReference>
<evidence type="ECO:0000256" key="2">
    <source>
        <dbReference type="ARBA" id="ARBA00022777"/>
    </source>
</evidence>
<dbReference type="InterPro" id="IPR003018">
    <property type="entry name" value="GAF"/>
</dbReference>
<dbReference type="SUPFAM" id="SSF55781">
    <property type="entry name" value="GAF domain-like"/>
    <property type="match status" value="1"/>
</dbReference>
<name>A0ABU5K629_9ACTN</name>
<dbReference type="InterPro" id="IPR011006">
    <property type="entry name" value="CheY-like_superfamily"/>
</dbReference>
<feature type="domain" description="ANTAR" evidence="5">
    <location>
        <begin position="155"/>
        <end position="216"/>
    </location>
</feature>
<dbReference type="PROSITE" id="PS50921">
    <property type="entry name" value="ANTAR"/>
    <property type="match status" value="1"/>
</dbReference>
<evidence type="ECO:0000259" key="5">
    <source>
        <dbReference type="PROSITE" id="PS50921"/>
    </source>
</evidence>
<keyword evidence="2" id="KW-0418">Kinase</keyword>
<evidence type="ECO:0000256" key="4">
    <source>
        <dbReference type="ARBA" id="ARBA00023163"/>
    </source>
</evidence>
<dbReference type="SUPFAM" id="SSF52172">
    <property type="entry name" value="CheY-like"/>
    <property type="match status" value="1"/>
</dbReference>
<dbReference type="Pfam" id="PF13185">
    <property type="entry name" value="GAF_2"/>
    <property type="match status" value="1"/>
</dbReference>
<gene>
    <name evidence="6" type="ORF">SFC79_01415</name>
</gene>
<keyword evidence="4" id="KW-0804">Transcription</keyword>
<dbReference type="Proteomes" id="UP001291999">
    <property type="component" value="Unassembled WGS sequence"/>
</dbReference>
<accession>A0ABU5K629</accession>
<evidence type="ECO:0000313" key="6">
    <source>
        <dbReference type="EMBL" id="MDZ5660408.1"/>
    </source>
</evidence>
<reference evidence="6 7" key="1">
    <citation type="submission" date="2023-11" db="EMBL/GenBank/DDBJ databases">
        <title>Novel species in genus Nocardioides.</title>
        <authorList>
            <person name="Zhou H."/>
        </authorList>
    </citation>
    <scope>NUCLEOTIDE SEQUENCE [LARGE SCALE GENOMIC DNA]</scope>
    <source>
        <strain evidence="6 7">S-58</strain>
    </source>
</reference>
<keyword evidence="7" id="KW-1185">Reference proteome</keyword>
<dbReference type="SMART" id="SM01012">
    <property type="entry name" value="ANTAR"/>
    <property type="match status" value="1"/>
</dbReference>
<dbReference type="Gene3D" id="1.10.10.10">
    <property type="entry name" value="Winged helix-like DNA-binding domain superfamily/Winged helix DNA-binding domain"/>
    <property type="match status" value="1"/>
</dbReference>